<dbReference type="AlphaFoldDB" id="A0ABD2BBW6"/>
<keyword evidence="2" id="KW-1185">Reference proteome</keyword>
<reference evidence="1 2" key="1">
    <citation type="journal article" date="2024" name="Ann. Entomol. Soc. Am.">
        <title>Genomic analyses of the southern and eastern yellowjacket wasps (Hymenoptera: Vespidae) reveal evolutionary signatures of social life.</title>
        <authorList>
            <person name="Catto M.A."/>
            <person name="Caine P.B."/>
            <person name="Orr S.E."/>
            <person name="Hunt B.G."/>
            <person name="Goodisman M.A.D."/>
        </authorList>
    </citation>
    <scope>NUCLEOTIDE SEQUENCE [LARGE SCALE GENOMIC DNA]</scope>
    <source>
        <strain evidence="1">232</strain>
        <tissue evidence="1">Head and thorax</tissue>
    </source>
</reference>
<dbReference type="EMBL" id="JAYRBN010000091">
    <property type="protein sequence ID" value="KAL2730237.1"/>
    <property type="molecule type" value="Genomic_DNA"/>
</dbReference>
<gene>
    <name evidence="1" type="ORF">V1477_016048</name>
</gene>
<proteinExistence type="predicted"/>
<accession>A0ABD2BBW6</accession>
<evidence type="ECO:0000313" key="1">
    <source>
        <dbReference type="EMBL" id="KAL2730237.1"/>
    </source>
</evidence>
<dbReference type="Proteomes" id="UP001607303">
    <property type="component" value="Unassembled WGS sequence"/>
</dbReference>
<comment type="caution">
    <text evidence="1">The sequence shown here is derived from an EMBL/GenBank/DDBJ whole genome shotgun (WGS) entry which is preliminary data.</text>
</comment>
<name>A0ABD2BBW6_VESMC</name>
<evidence type="ECO:0000313" key="2">
    <source>
        <dbReference type="Proteomes" id="UP001607303"/>
    </source>
</evidence>
<organism evidence="1 2">
    <name type="scientific">Vespula maculifrons</name>
    <name type="common">Eastern yellow jacket</name>
    <name type="synonym">Wasp</name>
    <dbReference type="NCBI Taxonomy" id="7453"/>
    <lineage>
        <taxon>Eukaryota</taxon>
        <taxon>Metazoa</taxon>
        <taxon>Ecdysozoa</taxon>
        <taxon>Arthropoda</taxon>
        <taxon>Hexapoda</taxon>
        <taxon>Insecta</taxon>
        <taxon>Pterygota</taxon>
        <taxon>Neoptera</taxon>
        <taxon>Endopterygota</taxon>
        <taxon>Hymenoptera</taxon>
        <taxon>Apocrita</taxon>
        <taxon>Aculeata</taxon>
        <taxon>Vespoidea</taxon>
        <taxon>Vespidae</taxon>
        <taxon>Vespinae</taxon>
        <taxon>Vespula</taxon>
    </lineage>
</organism>
<protein>
    <submittedName>
        <fullName evidence="1">Uncharacterized protein</fullName>
    </submittedName>
</protein>
<sequence length="59" mass="7037">MRTVKRLTSLCLSTTITWDLNIFLGVGEPRAYKMDTSRLKNHVIFKMDISAREKQFRRY</sequence>